<feature type="compositionally biased region" description="Basic and acidic residues" evidence="1">
    <location>
        <begin position="193"/>
        <end position="207"/>
    </location>
</feature>
<name>A0A3N1ZXL4_9ACTN</name>
<protein>
    <recommendedName>
        <fullName evidence="5">Cell division protein FtsL</fullName>
    </recommendedName>
</protein>
<keyword evidence="2" id="KW-1133">Transmembrane helix</keyword>
<organism evidence="3 4">
    <name type="scientific">Luteococcus japonicus</name>
    <dbReference type="NCBI Taxonomy" id="33984"/>
    <lineage>
        <taxon>Bacteria</taxon>
        <taxon>Bacillati</taxon>
        <taxon>Actinomycetota</taxon>
        <taxon>Actinomycetes</taxon>
        <taxon>Propionibacteriales</taxon>
        <taxon>Propionibacteriaceae</taxon>
        <taxon>Luteococcus</taxon>
    </lineage>
</organism>
<dbReference type="AlphaFoldDB" id="A0A3N1ZXL4"/>
<evidence type="ECO:0000256" key="1">
    <source>
        <dbReference type="SAM" id="MobiDB-lite"/>
    </source>
</evidence>
<dbReference type="Proteomes" id="UP000275749">
    <property type="component" value="Unassembled WGS sequence"/>
</dbReference>
<evidence type="ECO:0000256" key="2">
    <source>
        <dbReference type="SAM" id="Phobius"/>
    </source>
</evidence>
<dbReference type="EMBL" id="RKHG01000001">
    <property type="protein sequence ID" value="ROR55600.1"/>
    <property type="molecule type" value="Genomic_DNA"/>
</dbReference>
<comment type="caution">
    <text evidence="3">The sequence shown here is derived from an EMBL/GenBank/DDBJ whole genome shotgun (WGS) entry which is preliminary data.</text>
</comment>
<keyword evidence="2" id="KW-0472">Membrane</keyword>
<feature type="compositionally biased region" description="Low complexity" evidence="1">
    <location>
        <begin position="208"/>
        <end position="218"/>
    </location>
</feature>
<reference evidence="3 4" key="1">
    <citation type="submission" date="2018-11" db="EMBL/GenBank/DDBJ databases">
        <title>Sequencing the genomes of 1000 actinobacteria strains.</title>
        <authorList>
            <person name="Klenk H.-P."/>
        </authorList>
    </citation>
    <scope>NUCLEOTIDE SEQUENCE [LARGE SCALE GENOMIC DNA]</scope>
    <source>
        <strain evidence="3 4">DSM 10546</strain>
    </source>
</reference>
<feature type="region of interest" description="Disordered" evidence="1">
    <location>
        <begin position="193"/>
        <end position="224"/>
    </location>
</feature>
<gene>
    <name evidence="3" type="ORF">EDD41_2878</name>
</gene>
<feature type="transmembrane region" description="Helical" evidence="2">
    <location>
        <begin position="36"/>
        <end position="56"/>
    </location>
</feature>
<accession>A0A3N1ZXL4</accession>
<dbReference type="RefSeq" id="WP_123576350.1">
    <property type="nucleotide sequence ID" value="NZ_RKHG01000001.1"/>
</dbReference>
<evidence type="ECO:0000313" key="4">
    <source>
        <dbReference type="Proteomes" id="UP000275749"/>
    </source>
</evidence>
<evidence type="ECO:0000313" key="3">
    <source>
        <dbReference type="EMBL" id="ROR55600.1"/>
    </source>
</evidence>
<sequence length="224" mass="23655">MSALLAPLEQTRTSGPRAERPVLRPVASSPLKLSRVGFIIFLTTLLGAGMVGILLLNTHIQQRAQTVAVAQREADDLGHQQASLTAKVEQLRSSSDLATRAWELGLRPNPHPVFVKLGADGKPGQVIGEPMAVNGSEMPDQKYVGADTVTARIAQAKAQYRAKEAAEKARRIAAAKKAEQDRIARIKAAEAKQKADAAAKKKADAAAKQKAAAAAKAKSSTGGR</sequence>
<feature type="region of interest" description="Disordered" evidence="1">
    <location>
        <begin position="1"/>
        <end position="20"/>
    </location>
</feature>
<keyword evidence="2" id="KW-0812">Transmembrane</keyword>
<proteinExistence type="predicted"/>
<evidence type="ECO:0008006" key="5">
    <source>
        <dbReference type="Google" id="ProtNLM"/>
    </source>
</evidence>